<gene>
    <name evidence="3" type="ORF">F5X68DRAFT_242424</name>
</gene>
<keyword evidence="1" id="KW-0732">Signal</keyword>
<protein>
    <submittedName>
        <fullName evidence="3">Heterokaryon incompatibility protein-domain-containing protein</fullName>
    </submittedName>
</protein>
<reference evidence="3" key="1">
    <citation type="journal article" date="2021" name="Nat. Commun.">
        <title>Genetic determinants of endophytism in the Arabidopsis root mycobiome.</title>
        <authorList>
            <person name="Mesny F."/>
            <person name="Miyauchi S."/>
            <person name="Thiergart T."/>
            <person name="Pickel B."/>
            <person name="Atanasova L."/>
            <person name="Karlsson M."/>
            <person name="Huettel B."/>
            <person name="Barry K.W."/>
            <person name="Haridas S."/>
            <person name="Chen C."/>
            <person name="Bauer D."/>
            <person name="Andreopoulos W."/>
            <person name="Pangilinan J."/>
            <person name="LaButti K."/>
            <person name="Riley R."/>
            <person name="Lipzen A."/>
            <person name="Clum A."/>
            <person name="Drula E."/>
            <person name="Henrissat B."/>
            <person name="Kohler A."/>
            <person name="Grigoriev I.V."/>
            <person name="Martin F.M."/>
            <person name="Hacquard S."/>
        </authorList>
    </citation>
    <scope>NUCLEOTIDE SEQUENCE</scope>
    <source>
        <strain evidence="3">MPI-SDFR-AT-0117</strain>
    </source>
</reference>
<proteinExistence type="predicted"/>
<feature type="signal peptide" evidence="1">
    <location>
        <begin position="1"/>
        <end position="17"/>
    </location>
</feature>
<feature type="domain" description="Heterokaryon incompatibility" evidence="2">
    <location>
        <begin position="91"/>
        <end position="235"/>
    </location>
</feature>
<evidence type="ECO:0000259" key="2">
    <source>
        <dbReference type="Pfam" id="PF06985"/>
    </source>
</evidence>
<dbReference type="Pfam" id="PF26639">
    <property type="entry name" value="Het-6_barrel"/>
    <property type="match status" value="1"/>
</dbReference>
<dbReference type="PANTHER" id="PTHR24148">
    <property type="entry name" value="ANKYRIN REPEAT DOMAIN-CONTAINING PROTEIN 39 HOMOLOG-RELATED"/>
    <property type="match status" value="1"/>
</dbReference>
<feature type="chain" id="PRO_5040382398" evidence="1">
    <location>
        <begin position="18"/>
        <end position="681"/>
    </location>
</feature>
<dbReference type="EMBL" id="JAGSXJ010000017">
    <property type="protein sequence ID" value="KAH6683566.1"/>
    <property type="molecule type" value="Genomic_DNA"/>
</dbReference>
<name>A0A9P9A6V0_9PEZI</name>
<dbReference type="InterPro" id="IPR010730">
    <property type="entry name" value="HET"/>
</dbReference>
<dbReference type="AlphaFoldDB" id="A0A9P9A6V0"/>
<dbReference type="PANTHER" id="PTHR24148:SF73">
    <property type="entry name" value="HET DOMAIN PROTEIN (AFU_ORTHOLOGUE AFUA_8G01020)"/>
    <property type="match status" value="1"/>
</dbReference>
<dbReference type="InterPro" id="IPR052895">
    <property type="entry name" value="HetReg/Transcr_Mod"/>
</dbReference>
<organism evidence="3 4">
    <name type="scientific">Plectosphaerella plurivora</name>
    <dbReference type="NCBI Taxonomy" id="936078"/>
    <lineage>
        <taxon>Eukaryota</taxon>
        <taxon>Fungi</taxon>
        <taxon>Dikarya</taxon>
        <taxon>Ascomycota</taxon>
        <taxon>Pezizomycotina</taxon>
        <taxon>Sordariomycetes</taxon>
        <taxon>Hypocreomycetidae</taxon>
        <taxon>Glomerellales</taxon>
        <taxon>Plectosphaerellaceae</taxon>
        <taxon>Plectosphaerella</taxon>
    </lineage>
</organism>
<evidence type="ECO:0000313" key="4">
    <source>
        <dbReference type="Proteomes" id="UP000770015"/>
    </source>
</evidence>
<keyword evidence="4" id="KW-1185">Reference proteome</keyword>
<dbReference type="OrthoDB" id="5571888at2759"/>
<evidence type="ECO:0000313" key="3">
    <source>
        <dbReference type="EMBL" id="KAH6683566.1"/>
    </source>
</evidence>
<comment type="caution">
    <text evidence="3">The sequence shown here is derived from an EMBL/GenBank/DDBJ whole genome shotgun (WGS) entry which is preliminary data.</text>
</comment>
<accession>A0A9P9A6V0</accession>
<dbReference type="Pfam" id="PF06985">
    <property type="entry name" value="HET"/>
    <property type="match status" value="1"/>
</dbReference>
<sequence length="681" mass="76864">MALWFVVKWFLRFYFLATDWIAETTHSSLRNLETWESSISQNRVAVLHPYTYRPLDPLTRDIRILRLRRRTAYPDIVCDFVYTAVDTAPHFEAISYTWGGESMTENIVVDGARVAVTPTVSRWLRYRRSFFSKAYLWIDAVCIDQANKEEKSAQIPLMGDIYSKADRTAVWLTHPADVTCRQANGARTLLMTLNALHMSGATTKNLQYMLQDKSTPYLQQLLAQPYFHRIWVIQEIALAKQVHLFYGTVTMNWDALAYAASVLHDGRLVGSLLQARASSSKRDSEMTNIWTSHISNMAGIAQIRRACLEGVKMEFSHSLAKTGSFTATVPHDNLFGLLGLVDDLPGSIVQPDYNEPLEKLYTRTTRHILEKPSQVSLLQLAGSGFPGAAHQQGLPSWVPDFGHSFNNRRKVYDADSSIIKATQATTNPDWNILEVDISAIDTISPVQTLNCTVFDHVQPVWEHDLKELESYPPDTSSDTLAHQRDQLQSLIDWYDEANSLAHNNPATTAHYPEDLDIAVTKTLCCNTPDDIQDTTDGTLGVERSRMTINVTRIMCQVYQENIDSTVQELNARIMELCGLTEHEWISVVSPEMNQFFFYLGATAGGKSFCILESGRMAMVPPGSRRGDSVVYIRGQRMPFVVRPARQDGFYELVGGCYVHGIPDVPCIFSLPDMKWHEASIV</sequence>
<evidence type="ECO:0000256" key="1">
    <source>
        <dbReference type="SAM" id="SignalP"/>
    </source>
</evidence>
<dbReference type="Proteomes" id="UP000770015">
    <property type="component" value="Unassembled WGS sequence"/>
</dbReference>